<gene>
    <name evidence="2" type="ORF">I4641_20870</name>
</gene>
<dbReference type="Pfam" id="PF18885">
    <property type="entry name" value="DUF5648"/>
    <property type="match status" value="1"/>
</dbReference>
<evidence type="ECO:0000313" key="2">
    <source>
        <dbReference type="EMBL" id="MCC0179418.1"/>
    </source>
</evidence>
<dbReference type="EMBL" id="JADWDC010000082">
    <property type="protein sequence ID" value="MCC0179418.1"/>
    <property type="molecule type" value="Genomic_DNA"/>
</dbReference>
<accession>A0A964BTK9</accession>
<dbReference type="InterPro" id="IPR043708">
    <property type="entry name" value="DUF5648"/>
</dbReference>
<name>A0A964BTK9_9CYAN</name>
<evidence type="ECO:0000259" key="1">
    <source>
        <dbReference type="Pfam" id="PF18885"/>
    </source>
</evidence>
<evidence type="ECO:0000313" key="3">
    <source>
        <dbReference type="Proteomes" id="UP000729733"/>
    </source>
</evidence>
<proteinExistence type="predicted"/>
<dbReference type="Proteomes" id="UP000729733">
    <property type="component" value="Unassembled WGS sequence"/>
</dbReference>
<comment type="caution">
    <text evidence="2">The sequence shown here is derived from an EMBL/GenBank/DDBJ whole genome shotgun (WGS) entry which is preliminary data.</text>
</comment>
<dbReference type="AlphaFoldDB" id="A0A964BTK9"/>
<organism evidence="2 3">
    <name type="scientific">Waterburya agarophytonicola KI4</name>
    <dbReference type="NCBI Taxonomy" id="2874699"/>
    <lineage>
        <taxon>Bacteria</taxon>
        <taxon>Bacillati</taxon>
        <taxon>Cyanobacteriota</taxon>
        <taxon>Cyanophyceae</taxon>
        <taxon>Pleurocapsales</taxon>
        <taxon>Hyellaceae</taxon>
        <taxon>Waterburya</taxon>
        <taxon>Waterburya agarophytonicola</taxon>
    </lineage>
</organism>
<feature type="domain" description="DUF5648" evidence="1">
    <location>
        <begin position="457"/>
        <end position="598"/>
    </location>
</feature>
<dbReference type="RefSeq" id="WP_229642517.1">
    <property type="nucleotide sequence ID" value="NZ_JADWDC010000082.1"/>
</dbReference>
<reference evidence="2" key="1">
    <citation type="journal article" date="2021" name="Antonie Van Leeuwenhoek">
        <title>Draft genome and description of Waterburya agarophytonicola gen. nov. sp. nov. (Pleurocapsales, Cyanobacteria): a seaweed symbiont.</title>
        <authorList>
            <person name="Bonthond G."/>
            <person name="Shalygin S."/>
            <person name="Bayer T."/>
            <person name="Weinberger F."/>
        </authorList>
    </citation>
    <scope>NUCLEOTIDE SEQUENCE</scope>
    <source>
        <strain evidence="2">KI4</strain>
    </source>
</reference>
<keyword evidence="3" id="KW-1185">Reference proteome</keyword>
<sequence>MTTNIIQTFETLPGNFVDADSFLFFTVDSQLWRTDGTQAGTINLIDPENNPNTLDENFSLNFDFNNNRNVIGIDGELFFAGSGEQNGIELYLSDGTAEGTRLLRDIDPEGSGNPRNFADVDGTLFFTVLDERNQDNLWVSDGTNDGTNLVRDFNVSQLAEEGIDGTLFFSGFDPDNADNSGLWRSDGTTEGTQLIFNIPNNQIDANEVAVAEDKIFLSFLGQLYISNGTSGGTRLLNDFAASNQRISPFTTVGDEIFFPVIDPEIGTELWKSDGTEEGTRLVRDIRPEERDNGTPVNEGSNPSDLIAVGETLFFTADSDGDNRRELWRSDGTTDGTNLVIDLFPEEGFSGGEDFIDVDGTLFFVRRNIDVDQIWQSDGTPEGTVPVEAEFLDENGEPLELLNADIFESGDLLYGTGGFRPEPGVSPTLGLFSISDEDNGGVVGQQPDNGSDDITGTTVYRFFNNNSGVHFYTANETERDVVLELDNFNFEGASYSSVDPLSGQPEPVPVYRFLNQDTGVHLYTVSDIERDAVQELDNFNFEGEAFFAYESEVDGSIPIYRFFNNTSGAHFYTPSAEERDSVETNLPEFALEGIAYYALPLEE</sequence>
<protein>
    <recommendedName>
        <fullName evidence="1">DUF5648 domain-containing protein</fullName>
    </recommendedName>
</protein>